<proteinExistence type="predicted"/>
<name>A0A0C2CGW5_9BILA</name>
<gene>
    <name evidence="1" type="ORF">ANCDUO_20894</name>
</gene>
<dbReference type="GO" id="GO:0005975">
    <property type="term" value="P:carbohydrate metabolic process"/>
    <property type="evidence" value="ECO:0007669"/>
    <property type="project" value="InterPro"/>
</dbReference>
<dbReference type="SUPFAM" id="SSF53448">
    <property type="entry name" value="Nucleotide-diphospho-sugar transferases"/>
    <property type="match status" value="1"/>
</dbReference>
<reference evidence="1 2" key="1">
    <citation type="submission" date="2013-12" db="EMBL/GenBank/DDBJ databases">
        <title>Draft genome of the parsitic nematode Ancylostoma duodenale.</title>
        <authorList>
            <person name="Mitreva M."/>
        </authorList>
    </citation>
    <scope>NUCLEOTIDE SEQUENCE [LARGE SCALE GENOMIC DNA]</scope>
    <source>
        <strain evidence="1 2">Zhejiang</strain>
    </source>
</reference>
<dbReference type="GO" id="GO:0006688">
    <property type="term" value="P:glycosphingolipid biosynthetic process"/>
    <property type="evidence" value="ECO:0007669"/>
    <property type="project" value="TreeGrafter"/>
</dbReference>
<dbReference type="EMBL" id="KN755455">
    <property type="protein sequence ID" value="KIH49032.1"/>
    <property type="molecule type" value="Genomic_DNA"/>
</dbReference>
<dbReference type="PANTHER" id="PTHR19300:SF57">
    <property type="entry name" value="BETA-1,4-N-ACETYLGALACTOSAMINYLTRANSFERASE"/>
    <property type="match status" value="1"/>
</dbReference>
<dbReference type="Gene3D" id="3.90.550.10">
    <property type="entry name" value="Spore Coat Polysaccharide Biosynthesis Protein SpsA, Chain A"/>
    <property type="match status" value="1"/>
</dbReference>
<dbReference type="PANTHER" id="PTHR19300">
    <property type="entry name" value="BETA-1,4-GALACTOSYLTRANSFERASE"/>
    <property type="match status" value="1"/>
</dbReference>
<dbReference type="GO" id="GO:0016020">
    <property type="term" value="C:membrane"/>
    <property type="evidence" value="ECO:0007669"/>
    <property type="project" value="GOC"/>
</dbReference>
<dbReference type="AlphaFoldDB" id="A0A0C2CGW5"/>
<sequence>MDRYNSSIGQYTMIKHEREPLSNPINPCRYKLLAVTHREWEVDGLNSLQYKLLNIMLTPLYTHILVDLLEDEERPITNKLFC</sequence>
<evidence type="ECO:0000313" key="2">
    <source>
        <dbReference type="Proteomes" id="UP000054047"/>
    </source>
</evidence>
<dbReference type="Proteomes" id="UP000054047">
    <property type="component" value="Unassembled WGS sequence"/>
</dbReference>
<accession>A0A0C2CGW5</accession>
<dbReference type="OrthoDB" id="5858053at2759"/>
<dbReference type="GO" id="GO:0008378">
    <property type="term" value="F:galactosyltransferase activity"/>
    <property type="evidence" value="ECO:0007669"/>
    <property type="project" value="TreeGrafter"/>
</dbReference>
<protein>
    <submittedName>
        <fullName evidence="1">Uncharacterized protein</fullName>
    </submittedName>
</protein>
<keyword evidence="2" id="KW-1185">Reference proteome</keyword>
<dbReference type="InterPro" id="IPR003859">
    <property type="entry name" value="Galactosyl_T"/>
</dbReference>
<dbReference type="InterPro" id="IPR029044">
    <property type="entry name" value="Nucleotide-diphossugar_trans"/>
</dbReference>
<organism evidence="1 2">
    <name type="scientific">Ancylostoma duodenale</name>
    <dbReference type="NCBI Taxonomy" id="51022"/>
    <lineage>
        <taxon>Eukaryota</taxon>
        <taxon>Metazoa</taxon>
        <taxon>Ecdysozoa</taxon>
        <taxon>Nematoda</taxon>
        <taxon>Chromadorea</taxon>
        <taxon>Rhabditida</taxon>
        <taxon>Rhabditina</taxon>
        <taxon>Rhabditomorpha</taxon>
        <taxon>Strongyloidea</taxon>
        <taxon>Ancylostomatidae</taxon>
        <taxon>Ancylostomatinae</taxon>
        <taxon>Ancylostoma</taxon>
    </lineage>
</organism>
<evidence type="ECO:0000313" key="1">
    <source>
        <dbReference type="EMBL" id="KIH49032.1"/>
    </source>
</evidence>
<dbReference type="GO" id="GO:0005794">
    <property type="term" value="C:Golgi apparatus"/>
    <property type="evidence" value="ECO:0007669"/>
    <property type="project" value="TreeGrafter"/>
</dbReference>
<dbReference type="GO" id="GO:0033842">
    <property type="term" value="F:N-acetyl-beta-glucosaminyl-derivative 4-beta-N-acetylgalactosaminyltransferase activity"/>
    <property type="evidence" value="ECO:0007669"/>
    <property type="project" value="TreeGrafter"/>
</dbReference>